<dbReference type="Proteomes" id="UP000176547">
    <property type="component" value="Unassembled WGS sequence"/>
</dbReference>
<comment type="similarity">
    <text evidence="1">Belongs to the UPF0161 family.</text>
</comment>
<keyword evidence="1" id="KW-0472">Membrane</keyword>
<evidence type="ECO:0000256" key="1">
    <source>
        <dbReference type="HAMAP-Rule" id="MF_00386"/>
    </source>
</evidence>
<sequence>MKQSIVALIDVYQRWLSPDHSFWARERYPHGYCRYYPSCSEYARRSIVRDGVWVGGWRAVWRIIRCNPWARFGVDEIKQI</sequence>
<dbReference type="Pfam" id="PF01809">
    <property type="entry name" value="YidD"/>
    <property type="match status" value="1"/>
</dbReference>
<dbReference type="NCBIfam" id="TIGR00278">
    <property type="entry name" value="membrane protein insertion efficiency factor YidD"/>
    <property type="match status" value="1"/>
</dbReference>
<comment type="subcellular location">
    <subcellularLocation>
        <location evidence="1">Cell membrane</location>
        <topology evidence="1">Peripheral membrane protein</topology>
        <orientation evidence="1">Cytoplasmic side</orientation>
    </subcellularLocation>
</comment>
<organism evidence="2 3">
    <name type="scientific">Candidatus Doudnabacteria bacterium RIFCSPHIGHO2_01_52_17</name>
    <dbReference type="NCBI Taxonomy" id="1817820"/>
    <lineage>
        <taxon>Bacteria</taxon>
        <taxon>Candidatus Doudnaibacteriota</taxon>
    </lineage>
</organism>
<name>A0A1F5NAB2_9BACT</name>
<protein>
    <recommendedName>
        <fullName evidence="1">Putative membrane protein insertion efficiency factor</fullName>
    </recommendedName>
</protein>
<reference evidence="2 3" key="1">
    <citation type="journal article" date="2016" name="Nat. Commun.">
        <title>Thousands of microbial genomes shed light on interconnected biogeochemical processes in an aquifer system.</title>
        <authorList>
            <person name="Anantharaman K."/>
            <person name="Brown C.T."/>
            <person name="Hug L.A."/>
            <person name="Sharon I."/>
            <person name="Castelle C.J."/>
            <person name="Probst A.J."/>
            <person name="Thomas B.C."/>
            <person name="Singh A."/>
            <person name="Wilkins M.J."/>
            <person name="Karaoz U."/>
            <person name="Brodie E.L."/>
            <person name="Williams K.H."/>
            <person name="Hubbard S.S."/>
            <person name="Banfield J.F."/>
        </authorList>
    </citation>
    <scope>NUCLEOTIDE SEQUENCE [LARGE SCALE GENOMIC DNA]</scope>
</reference>
<gene>
    <name evidence="2" type="ORF">A3K06_00820</name>
</gene>
<dbReference type="EMBL" id="MFEG01000051">
    <property type="protein sequence ID" value="OGE74607.1"/>
    <property type="molecule type" value="Genomic_DNA"/>
</dbReference>
<proteinExistence type="inferred from homology"/>
<dbReference type="InterPro" id="IPR002696">
    <property type="entry name" value="Membr_insert_effic_factor_YidD"/>
</dbReference>
<comment type="function">
    <text evidence="1">Could be involved in insertion of integral membrane proteins into the membrane.</text>
</comment>
<accession>A0A1F5NAB2</accession>
<dbReference type="GO" id="GO:0005886">
    <property type="term" value="C:plasma membrane"/>
    <property type="evidence" value="ECO:0007669"/>
    <property type="project" value="UniProtKB-SubCell"/>
</dbReference>
<dbReference type="SMART" id="SM01234">
    <property type="entry name" value="Haemolytic"/>
    <property type="match status" value="1"/>
</dbReference>
<evidence type="ECO:0000313" key="3">
    <source>
        <dbReference type="Proteomes" id="UP000176547"/>
    </source>
</evidence>
<evidence type="ECO:0000313" key="2">
    <source>
        <dbReference type="EMBL" id="OGE74607.1"/>
    </source>
</evidence>
<comment type="caution">
    <text evidence="2">The sequence shown here is derived from an EMBL/GenBank/DDBJ whole genome shotgun (WGS) entry which is preliminary data.</text>
</comment>
<dbReference type="PANTHER" id="PTHR33383:SF1">
    <property type="entry name" value="MEMBRANE PROTEIN INSERTION EFFICIENCY FACTOR-RELATED"/>
    <property type="match status" value="1"/>
</dbReference>
<dbReference type="AlphaFoldDB" id="A0A1F5NAB2"/>
<keyword evidence="1" id="KW-1003">Cell membrane</keyword>
<dbReference type="PANTHER" id="PTHR33383">
    <property type="entry name" value="MEMBRANE PROTEIN INSERTION EFFICIENCY FACTOR-RELATED"/>
    <property type="match status" value="1"/>
</dbReference>
<dbReference type="HAMAP" id="MF_00386">
    <property type="entry name" value="UPF0161_YidD"/>
    <property type="match status" value="1"/>
</dbReference>